<dbReference type="Proteomes" id="UP000790787">
    <property type="component" value="Chromosome 16"/>
</dbReference>
<dbReference type="GO" id="GO:0009396">
    <property type="term" value="P:folic acid-containing compound biosynthetic process"/>
    <property type="evidence" value="ECO:0000318"/>
    <property type="project" value="GO_Central"/>
</dbReference>
<dbReference type="EC" id="6.3.3.2" evidence="1"/>
<dbReference type="GO" id="GO:0030272">
    <property type="term" value="F:5-formyltetrahydrofolate cyclo-ligase activity"/>
    <property type="evidence" value="ECO:0000318"/>
    <property type="project" value="GO_Central"/>
</dbReference>
<comment type="cofactor">
    <cofactor evidence="1">
        <name>Mg(2+)</name>
        <dbReference type="ChEBI" id="CHEBI:18420"/>
    </cofactor>
</comment>
<dbReference type="OMA" id="HRSFATM"/>
<dbReference type="GeneID" id="107760549"/>
<keyword evidence="1" id="KW-0479">Metal-binding</keyword>
<dbReference type="PaxDb" id="4097-A0A1S3X281"/>
<dbReference type="InterPro" id="IPR037171">
    <property type="entry name" value="NagB/RpiA_transferase-like"/>
</dbReference>
<comment type="catalytic activity">
    <reaction evidence="1">
        <text>(6S)-5-formyl-5,6,7,8-tetrahydrofolate + ATP = (6R)-5,10-methenyltetrahydrofolate + ADP + phosphate</text>
        <dbReference type="Rhea" id="RHEA:10488"/>
        <dbReference type="ChEBI" id="CHEBI:30616"/>
        <dbReference type="ChEBI" id="CHEBI:43474"/>
        <dbReference type="ChEBI" id="CHEBI:57455"/>
        <dbReference type="ChEBI" id="CHEBI:57457"/>
        <dbReference type="ChEBI" id="CHEBI:456216"/>
        <dbReference type="EC" id="6.3.3.2"/>
    </reaction>
</comment>
<evidence type="ECO:0000313" key="3">
    <source>
        <dbReference type="RefSeq" id="XP_016434100.1"/>
    </source>
</evidence>
<dbReference type="SMR" id="A0A1S3X281"/>
<dbReference type="Gene3D" id="3.40.50.10420">
    <property type="entry name" value="NagB/RpiA/CoA transferase-like"/>
    <property type="match status" value="1"/>
</dbReference>
<dbReference type="KEGG" id="nta:107760549"/>
<proteinExistence type="inferred from homology"/>
<organism evidence="2 3">
    <name type="scientific">Nicotiana tabacum</name>
    <name type="common">Common tobacco</name>
    <dbReference type="NCBI Taxonomy" id="4097"/>
    <lineage>
        <taxon>Eukaryota</taxon>
        <taxon>Viridiplantae</taxon>
        <taxon>Streptophyta</taxon>
        <taxon>Embryophyta</taxon>
        <taxon>Tracheophyta</taxon>
        <taxon>Spermatophyta</taxon>
        <taxon>Magnoliopsida</taxon>
        <taxon>eudicotyledons</taxon>
        <taxon>Gunneridae</taxon>
        <taxon>Pentapetalae</taxon>
        <taxon>asterids</taxon>
        <taxon>lamiids</taxon>
        <taxon>Solanales</taxon>
        <taxon>Solanaceae</taxon>
        <taxon>Nicotianoideae</taxon>
        <taxon>Nicotianeae</taxon>
        <taxon>Nicotiana</taxon>
    </lineage>
</organism>
<dbReference type="GO" id="GO:0035999">
    <property type="term" value="P:tetrahydrofolate interconversion"/>
    <property type="evidence" value="ECO:0000318"/>
    <property type="project" value="GO_Central"/>
</dbReference>
<dbReference type="InterPro" id="IPR002698">
    <property type="entry name" value="FTHF_cligase"/>
</dbReference>
<dbReference type="GO" id="GO:0005524">
    <property type="term" value="F:ATP binding"/>
    <property type="evidence" value="ECO:0007669"/>
    <property type="project" value="UniProtKB-KW"/>
</dbReference>
<dbReference type="PANTHER" id="PTHR23407">
    <property type="entry name" value="ATPASE INHIBITOR/5-FORMYLTETRAHYDROFOLATE CYCLO-LIGASE"/>
    <property type="match status" value="1"/>
</dbReference>
<sequence>MRVGKLVNKAAMALMSNSCKIASPSLCSAMLHPTPNPRRSFMDDPRQLEAIFQKKQSLRSKIRKELKNMSPIQRAHEDNAIQNIVLEAPWFKSSQSLCAYVSSAALREVGTSKILAEVLCNESSEQEKQKTVYVPRVEDRFSNMKMLKISSLNDLVLSSMDILEPPPVDSDGKEREDVMQACEPVDLVVLPGLAFDRSGQRLGRNGGYYDMFLRKYEDLIKEKHWKQPLLVALAYSIQIVDEGAIGVTPNDVPVDALVSPAGFSPISPVALKLYG</sequence>
<dbReference type="GO" id="GO:0005739">
    <property type="term" value="C:mitochondrion"/>
    <property type="evidence" value="ECO:0000318"/>
    <property type="project" value="GO_Central"/>
</dbReference>
<dbReference type="FunFam" id="3.40.50.10420:FF:000003">
    <property type="entry name" value="5-formyltetrahydrofolate cyclo-ligase"/>
    <property type="match status" value="1"/>
</dbReference>
<keyword evidence="1" id="KW-0067">ATP-binding</keyword>
<dbReference type="OrthoDB" id="2015992at2759"/>
<reference evidence="2" key="1">
    <citation type="journal article" date="2014" name="Nat. Commun.">
        <title>The tobacco genome sequence and its comparison with those of tomato and potato.</title>
        <authorList>
            <person name="Sierro N."/>
            <person name="Battey J.N."/>
            <person name="Ouadi S."/>
            <person name="Bakaher N."/>
            <person name="Bovet L."/>
            <person name="Willig A."/>
            <person name="Goepfert S."/>
            <person name="Peitsch M.C."/>
            <person name="Ivanov N.V."/>
        </authorList>
    </citation>
    <scope>NUCLEOTIDE SEQUENCE [LARGE SCALE GENOMIC DNA]</scope>
</reference>
<dbReference type="RefSeq" id="XP_016434100.1">
    <property type="nucleotide sequence ID" value="XM_016578614.1"/>
</dbReference>
<keyword evidence="1" id="KW-0547">Nucleotide-binding</keyword>
<name>A0A1S3X281_TOBAC</name>
<keyword evidence="2" id="KW-1185">Reference proteome</keyword>
<dbReference type="GO" id="GO:0005737">
    <property type="term" value="C:cytoplasm"/>
    <property type="evidence" value="ECO:0000318"/>
    <property type="project" value="GO_Central"/>
</dbReference>
<keyword evidence="1" id="KW-0460">Magnesium</keyword>
<dbReference type="SUPFAM" id="SSF100950">
    <property type="entry name" value="NagB/RpiA/CoA transferase-like"/>
    <property type="match status" value="1"/>
</dbReference>
<comment type="similarity">
    <text evidence="1">Belongs to the 5-formyltetrahydrofolate cyclo-ligase family.</text>
</comment>
<evidence type="ECO:0000256" key="1">
    <source>
        <dbReference type="RuleBase" id="RU361279"/>
    </source>
</evidence>
<dbReference type="AlphaFoldDB" id="A0A1S3X281"/>
<dbReference type="GO" id="GO:0046872">
    <property type="term" value="F:metal ion binding"/>
    <property type="evidence" value="ECO:0007669"/>
    <property type="project" value="UniProtKB-KW"/>
</dbReference>
<dbReference type="STRING" id="4097.A0A1S3X281"/>
<gene>
    <name evidence="3" type="primary">LOC107760549</name>
</gene>
<reference evidence="3" key="2">
    <citation type="submission" date="2025-08" db="UniProtKB">
        <authorList>
            <consortium name="RefSeq"/>
        </authorList>
    </citation>
    <scope>IDENTIFICATION</scope>
</reference>
<dbReference type="Pfam" id="PF01812">
    <property type="entry name" value="5-FTHF_cyc-lig"/>
    <property type="match status" value="1"/>
</dbReference>
<protein>
    <recommendedName>
        <fullName evidence="1">5-formyltetrahydrofolate cyclo-ligase</fullName>
        <ecNumber evidence="1">6.3.3.2</ecNumber>
    </recommendedName>
</protein>
<accession>A0A1S3X281</accession>
<dbReference type="NCBIfam" id="TIGR02727">
    <property type="entry name" value="MTHFS_bact"/>
    <property type="match status" value="1"/>
</dbReference>
<dbReference type="InterPro" id="IPR024185">
    <property type="entry name" value="FTHF_cligase-like_sf"/>
</dbReference>
<dbReference type="PANTHER" id="PTHR23407:SF10">
    <property type="entry name" value="5-FORMYLTETRAHYDROFOLATE CYCLO-LIGASE, MITOCHONDRIAL-LIKE ISOFORM X1"/>
    <property type="match status" value="1"/>
</dbReference>
<evidence type="ECO:0000313" key="2">
    <source>
        <dbReference type="Proteomes" id="UP000790787"/>
    </source>
</evidence>